<gene>
    <name evidence="6" type="ORF">ACFQE6_05540</name>
</gene>
<keyword evidence="4 5" id="KW-0472">Membrane</keyword>
<keyword evidence="2 5" id="KW-0812">Transmembrane</keyword>
<dbReference type="GO" id="GO:0016020">
    <property type="term" value="C:membrane"/>
    <property type="evidence" value="ECO:0007669"/>
    <property type="project" value="UniProtKB-SubCell"/>
</dbReference>
<evidence type="ECO:0000256" key="3">
    <source>
        <dbReference type="ARBA" id="ARBA00022989"/>
    </source>
</evidence>
<keyword evidence="7" id="KW-1185">Reference proteome</keyword>
<accession>A0ABD5SM96</accession>
<comment type="subcellular location">
    <subcellularLocation>
        <location evidence="1">Membrane</location>
        <topology evidence="1">Multi-pass membrane protein</topology>
    </subcellularLocation>
</comment>
<feature type="transmembrane region" description="Helical" evidence="5">
    <location>
        <begin position="51"/>
        <end position="69"/>
    </location>
</feature>
<dbReference type="Pfam" id="PF13564">
    <property type="entry name" value="DoxX_2"/>
    <property type="match status" value="1"/>
</dbReference>
<dbReference type="AlphaFoldDB" id="A0ABD5SM96"/>
<comment type="caution">
    <text evidence="6">The sequence shown here is derived from an EMBL/GenBank/DDBJ whole genome shotgun (WGS) entry which is preliminary data.</text>
</comment>
<name>A0ABD5SM96_9EURY</name>
<evidence type="ECO:0000256" key="2">
    <source>
        <dbReference type="ARBA" id="ARBA00022692"/>
    </source>
</evidence>
<dbReference type="EMBL" id="JBHSWV010000091">
    <property type="protein sequence ID" value="MFC6764516.1"/>
    <property type="molecule type" value="Genomic_DNA"/>
</dbReference>
<organism evidence="6 7">
    <name type="scientific">Natrinema soli</name>
    <dbReference type="NCBI Taxonomy" id="1930624"/>
    <lineage>
        <taxon>Archaea</taxon>
        <taxon>Methanobacteriati</taxon>
        <taxon>Methanobacteriota</taxon>
        <taxon>Stenosarchaea group</taxon>
        <taxon>Halobacteria</taxon>
        <taxon>Halobacteriales</taxon>
        <taxon>Natrialbaceae</taxon>
        <taxon>Natrinema</taxon>
    </lineage>
</organism>
<evidence type="ECO:0000256" key="5">
    <source>
        <dbReference type="SAM" id="Phobius"/>
    </source>
</evidence>
<proteinExistence type="predicted"/>
<evidence type="ECO:0000313" key="7">
    <source>
        <dbReference type="Proteomes" id="UP001596383"/>
    </source>
</evidence>
<evidence type="ECO:0000313" key="6">
    <source>
        <dbReference type="EMBL" id="MFC6764516.1"/>
    </source>
</evidence>
<protein>
    <submittedName>
        <fullName evidence="6">DoxX family protein</fullName>
    </submittedName>
</protein>
<keyword evidence="3 5" id="KW-1133">Transmembrane helix</keyword>
<reference evidence="6 7" key="1">
    <citation type="journal article" date="2019" name="Int. J. Syst. Evol. Microbiol.">
        <title>The Global Catalogue of Microorganisms (GCM) 10K type strain sequencing project: providing services to taxonomists for standard genome sequencing and annotation.</title>
        <authorList>
            <consortium name="The Broad Institute Genomics Platform"/>
            <consortium name="The Broad Institute Genome Sequencing Center for Infectious Disease"/>
            <person name="Wu L."/>
            <person name="Ma J."/>
        </authorList>
    </citation>
    <scope>NUCLEOTIDE SEQUENCE [LARGE SCALE GENOMIC DNA]</scope>
    <source>
        <strain evidence="6 7">LMG 29247</strain>
    </source>
</reference>
<dbReference type="InterPro" id="IPR032808">
    <property type="entry name" value="DoxX"/>
</dbReference>
<sequence length="70" mass="6842">MLGSLKAAGALGLLIGIVVPVPSVATAAAAGLVVYFVGAAIVHIRAGDYLGGHHVLLLLAVATLVLDLAS</sequence>
<evidence type="ECO:0000256" key="1">
    <source>
        <dbReference type="ARBA" id="ARBA00004141"/>
    </source>
</evidence>
<evidence type="ECO:0000256" key="4">
    <source>
        <dbReference type="ARBA" id="ARBA00023136"/>
    </source>
</evidence>
<dbReference type="Proteomes" id="UP001596383">
    <property type="component" value="Unassembled WGS sequence"/>
</dbReference>
<dbReference type="RefSeq" id="WP_377042273.1">
    <property type="nucleotide sequence ID" value="NZ_JAQIVI010000091.1"/>
</dbReference>